<dbReference type="Proteomes" id="UP000711407">
    <property type="component" value="Unassembled WGS sequence"/>
</dbReference>
<gene>
    <name evidence="1" type="ORF">K8V47_01080</name>
</gene>
<sequence>MGRKMRRFGQELSLSESRRVLADGRYAVWAVSGDDDYPYAVPINYVYDGDSIYVHCARQGHKLDGIIRNPKCSMCIVDKDDVVPEEFTSYFRSVIVFGRAVIVEDAGEIRRALTLLSGKYSPGIDPGYEISKFLKSVCIVRIDIDAITGKEAKELVAAHRLQ</sequence>
<dbReference type="PANTHER" id="PTHR34071">
    <property type="entry name" value="5-NITROIMIDAZOLE ANTIBIOTICS RESISTANCE PROTEIN, NIMA-FAMILY-RELATED PROTEIN-RELATED"/>
    <property type="match status" value="1"/>
</dbReference>
<dbReference type="EMBL" id="DYXT01000009">
    <property type="protein sequence ID" value="HJE38346.1"/>
    <property type="molecule type" value="Genomic_DNA"/>
</dbReference>
<dbReference type="InterPro" id="IPR012349">
    <property type="entry name" value="Split_barrel_FMN-bd"/>
</dbReference>
<reference evidence="1" key="1">
    <citation type="journal article" date="2021" name="PeerJ">
        <title>Extensive microbial diversity within the chicken gut microbiome revealed by metagenomics and culture.</title>
        <authorList>
            <person name="Gilroy R."/>
            <person name="Ravi A."/>
            <person name="Getino M."/>
            <person name="Pursley I."/>
            <person name="Horton D.L."/>
            <person name="Alikhan N.F."/>
            <person name="Baker D."/>
            <person name="Gharbi K."/>
            <person name="Hall N."/>
            <person name="Watson M."/>
            <person name="Adriaenssens E.M."/>
            <person name="Foster-Nyarko E."/>
            <person name="Jarju S."/>
            <person name="Secka A."/>
            <person name="Antonio M."/>
            <person name="Oren A."/>
            <person name="Chaudhuri R.R."/>
            <person name="La Ragione R."/>
            <person name="Hildebrand F."/>
            <person name="Pallen M.J."/>
        </authorList>
    </citation>
    <scope>NUCLEOTIDE SEQUENCE</scope>
    <source>
        <strain evidence="1">4100</strain>
    </source>
</reference>
<dbReference type="AlphaFoldDB" id="A0A4Q0U783"/>
<evidence type="ECO:0000313" key="2">
    <source>
        <dbReference type="Proteomes" id="UP000711407"/>
    </source>
</evidence>
<name>A0A4Q0U783_9BACT</name>
<dbReference type="Gene3D" id="2.30.110.10">
    <property type="entry name" value="Electron Transport, Fmn-binding Protein, Chain A"/>
    <property type="match status" value="1"/>
</dbReference>
<organism evidence="1 2">
    <name type="scientific">Candidatus Amulumruptor caecigallinarius</name>
    <dbReference type="NCBI Taxonomy" id="2109911"/>
    <lineage>
        <taxon>Bacteria</taxon>
        <taxon>Pseudomonadati</taxon>
        <taxon>Bacteroidota</taxon>
        <taxon>Bacteroidia</taxon>
        <taxon>Bacteroidales</taxon>
        <taxon>Muribaculaceae</taxon>
        <taxon>Candidatus Amulumruptor</taxon>
    </lineage>
</organism>
<dbReference type="Pfam" id="PF12900">
    <property type="entry name" value="Pyridox_ox_2"/>
    <property type="match status" value="1"/>
</dbReference>
<reference evidence="1" key="2">
    <citation type="submission" date="2021-09" db="EMBL/GenBank/DDBJ databases">
        <authorList>
            <person name="Gilroy R."/>
        </authorList>
    </citation>
    <scope>NUCLEOTIDE SEQUENCE</scope>
    <source>
        <strain evidence="1">4100</strain>
    </source>
</reference>
<comment type="caution">
    <text evidence="1">The sequence shown here is derived from an EMBL/GenBank/DDBJ whole genome shotgun (WGS) entry which is preliminary data.</text>
</comment>
<dbReference type="SUPFAM" id="SSF50475">
    <property type="entry name" value="FMN-binding split barrel"/>
    <property type="match status" value="1"/>
</dbReference>
<accession>A0A4Q0U783</accession>
<dbReference type="InterPro" id="IPR024747">
    <property type="entry name" value="Pyridox_Oxase-rel"/>
</dbReference>
<proteinExistence type="predicted"/>
<protein>
    <submittedName>
        <fullName evidence="1">Pyridoxamine 5'-phosphate oxidase family protein</fullName>
    </submittedName>
</protein>
<evidence type="ECO:0000313" key="1">
    <source>
        <dbReference type="EMBL" id="HJE38346.1"/>
    </source>
</evidence>
<dbReference type="PANTHER" id="PTHR34071:SF2">
    <property type="entry name" value="FLAVIN-NUCLEOTIDE-BINDING PROTEIN"/>
    <property type="match status" value="1"/>
</dbReference>